<evidence type="ECO:0000256" key="1">
    <source>
        <dbReference type="SAM" id="Phobius"/>
    </source>
</evidence>
<dbReference type="AlphaFoldDB" id="A0A5M6IQS6"/>
<organism evidence="2 3">
    <name type="scientific">Rhodovastum atsumiense</name>
    <dbReference type="NCBI Taxonomy" id="504468"/>
    <lineage>
        <taxon>Bacteria</taxon>
        <taxon>Pseudomonadati</taxon>
        <taxon>Pseudomonadota</taxon>
        <taxon>Alphaproteobacteria</taxon>
        <taxon>Acetobacterales</taxon>
        <taxon>Acetobacteraceae</taxon>
        <taxon>Rhodovastum</taxon>
    </lineage>
</organism>
<accession>A0A5M6IQS6</accession>
<dbReference type="OrthoDB" id="7273031at2"/>
<feature type="transmembrane region" description="Helical" evidence="1">
    <location>
        <begin position="33"/>
        <end position="57"/>
    </location>
</feature>
<reference evidence="2 3" key="1">
    <citation type="submission" date="2019-09" db="EMBL/GenBank/DDBJ databases">
        <title>Genome sequence of Rhodovastum atsumiense, a diverse member of the Acetobacteraceae family of non-sulfur purple photosynthetic bacteria.</title>
        <authorList>
            <person name="Meyer T."/>
            <person name="Kyndt J."/>
        </authorList>
    </citation>
    <scope>NUCLEOTIDE SEQUENCE [LARGE SCALE GENOMIC DNA]</scope>
    <source>
        <strain evidence="2 3">DSM 21279</strain>
    </source>
</reference>
<keyword evidence="1" id="KW-0812">Transmembrane</keyword>
<keyword evidence="1" id="KW-1133">Transmembrane helix</keyword>
<evidence type="ECO:0000313" key="3">
    <source>
        <dbReference type="Proteomes" id="UP000325255"/>
    </source>
</evidence>
<sequence>MDLTVLWAATILAFLGGVRRGLAFRTVNPPPAGAVAAALGLFARVLLALLGELVLLWTRA</sequence>
<comment type="caution">
    <text evidence="2">The sequence shown here is derived from an EMBL/GenBank/DDBJ whole genome shotgun (WGS) entry which is preliminary data.</text>
</comment>
<keyword evidence="3" id="KW-1185">Reference proteome</keyword>
<evidence type="ECO:0000313" key="2">
    <source>
        <dbReference type="EMBL" id="KAA5610640.1"/>
    </source>
</evidence>
<proteinExistence type="predicted"/>
<name>A0A5M6IQS6_9PROT</name>
<dbReference type="Proteomes" id="UP000325255">
    <property type="component" value="Unassembled WGS sequence"/>
</dbReference>
<keyword evidence="1" id="KW-0472">Membrane</keyword>
<protein>
    <submittedName>
        <fullName evidence="2">Uncharacterized protein</fullName>
    </submittedName>
</protein>
<gene>
    <name evidence="2" type="ORF">F1189_18645</name>
</gene>
<dbReference type="RefSeq" id="WP_150042374.1">
    <property type="nucleotide sequence ID" value="NZ_OW485601.1"/>
</dbReference>
<dbReference type="EMBL" id="VWPK01000030">
    <property type="protein sequence ID" value="KAA5610640.1"/>
    <property type="molecule type" value="Genomic_DNA"/>
</dbReference>